<reference evidence="1" key="1">
    <citation type="submission" date="2016-05" db="EMBL/GenBank/DDBJ databases">
        <authorList>
            <person name="Cock P.J.A."/>
            <person name="Cock P.J.A."/>
        </authorList>
    </citation>
    <scope>NUCLEOTIDE SEQUENCE</scope>
    <source>
        <strain evidence="1">PWN146_assembly</strain>
    </source>
</reference>
<protein>
    <submittedName>
        <fullName evidence="1">Uncharacterized protein</fullName>
    </submittedName>
</protein>
<name>A0A1C3HAM3_SERMA</name>
<sequence>MFCATSRAYSLARLMKMHPRSCLFLNHFFSAINWTEEW</sequence>
<gene>
    <name evidence="1" type="ORF">PWN146_00772</name>
</gene>
<accession>A0A1C3HAM3</accession>
<dbReference type="AlphaFoldDB" id="A0A1C3HAM3"/>
<dbReference type="EMBL" id="LT575490">
    <property type="protein sequence ID" value="SAY42094.1"/>
    <property type="molecule type" value="Genomic_DNA"/>
</dbReference>
<organism evidence="1">
    <name type="scientific">Serratia marcescens</name>
    <dbReference type="NCBI Taxonomy" id="615"/>
    <lineage>
        <taxon>Bacteria</taxon>
        <taxon>Pseudomonadati</taxon>
        <taxon>Pseudomonadota</taxon>
        <taxon>Gammaproteobacteria</taxon>
        <taxon>Enterobacterales</taxon>
        <taxon>Yersiniaceae</taxon>
        <taxon>Serratia</taxon>
    </lineage>
</organism>
<evidence type="ECO:0000313" key="1">
    <source>
        <dbReference type="EMBL" id="SAY42094.1"/>
    </source>
</evidence>
<proteinExistence type="predicted"/>